<evidence type="ECO:0000313" key="3">
    <source>
        <dbReference type="Proteomes" id="UP000217257"/>
    </source>
</evidence>
<dbReference type="Proteomes" id="UP000217257">
    <property type="component" value="Chromosome"/>
</dbReference>
<gene>
    <name evidence="2" type="ORF">CYFUS_001320</name>
</gene>
<feature type="region of interest" description="Disordered" evidence="1">
    <location>
        <begin position="1"/>
        <end position="37"/>
    </location>
</feature>
<reference evidence="2 3" key="1">
    <citation type="submission" date="2017-06" db="EMBL/GenBank/DDBJ databases">
        <title>Sequencing and comparative analysis of myxobacterial genomes.</title>
        <authorList>
            <person name="Rupp O."/>
            <person name="Goesmann A."/>
            <person name="Sogaard-Andersen L."/>
        </authorList>
    </citation>
    <scope>NUCLEOTIDE SEQUENCE [LARGE SCALE GENOMIC DNA]</scope>
    <source>
        <strain evidence="2 3">DSM 52655</strain>
    </source>
</reference>
<accession>A0A250IYB3</accession>
<dbReference type="EMBL" id="CP022098">
    <property type="protein sequence ID" value="ATB35906.1"/>
    <property type="molecule type" value="Genomic_DNA"/>
</dbReference>
<name>A0A250IYB3_9BACT</name>
<feature type="compositionally biased region" description="Basic and acidic residues" evidence="1">
    <location>
        <begin position="15"/>
        <end position="37"/>
    </location>
</feature>
<sequence>MGPPDLMMVLPESASESHTEGGHPFRPLGSHESRLAH</sequence>
<organism evidence="2 3">
    <name type="scientific">Cystobacter fuscus</name>
    <dbReference type="NCBI Taxonomy" id="43"/>
    <lineage>
        <taxon>Bacteria</taxon>
        <taxon>Pseudomonadati</taxon>
        <taxon>Myxococcota</taxon>
        <taxon>Myxococcia</taxon>
        <taxon>Myxococcales</taxon>
        <taxon>Cystobacterineae</taxon>
        <taxon>Archangiaceae</taxon>
        <taxon>Cystobacter</taxon>
    </lineage>
</organism>
<evidence type="ECO:0000256" key="1">
    <source>
        <dbReference type="SAM" id="MobiDB-lite"/>
    </source>
</evidence>
<proteinExistence type="predicted"/>
<dbReference type="KEGG" id="cfus:CYFUS_001320"/>
<evidence type="ECO:0000313" key="2">
    <source>
        <dbReference type="EMBL" id="ATB35906.1"/>
    </source>
</evidence>
<dbReference type="AlphaFoldDB" id="A0A250IYB3"/>
<protein>
    <submittedName>
        <fullName evidence="2">Uncharacterized protein</fullName>
    </submittedName>
</protein>